<dbReference type="Proteomes" id="UP001313282">
    <property type="component" value="Unassembled WGS sequence"/>
</dbReference>
<keyword evidence="2" id="KW-0812">Transmembrane</keyword>
<name>A0AAN8RMJ0_9PEZI</name>
<evidence type="ECO:0000313" key="4">
    <source>
        <dbReference type="Proteomes" id="UP001313282"/>
    </source>
</evidence>
<feature type="compositionally biased region" description="Basic and acidic residues" evidence="1">
    <location>
        <begin position="101"/>
        <end position="118"/>
    </location>
</feature>
<accession>A0AAN8RMJ0</accession>
<keyword evidence="2" id="KW-0472">Membrane</keyword>
<feature type="compositionally biased region" description="Basic and acidic residues" evidence="1">
    <location>
        <begin position="68"/>
        <end position="89"/>
    </location>
</feature>
<reference evidence="3 4" key="1">
    <citation type="submission" date="2019-10" db="EMBL/GenBank/DDBJ databases">
        <authorList>
            <person name="Palmer J.M."/>
        </authorList>
    </citation>
    <scope>NUCLEOTIDE SEQUENCE [LARGE SCALE GENOMIC DNA]</scope>
    <source>
        <strain evidence="3 4">TWF718</strain>
    </source>
</reference>
<feature type="transmembrane region" description="Helical" evidence="2">
    <location>
        <begin position="163"/>
        <end position="181"/>
    </location>
</feature>
<gene>
    <name evidence="3" type="ORF">TWF718_007805</name>
</gene>
<dbReference type="EMBL" id="JAVHNR010000005">
    <property type="protein sequence ID" value="KAK6342404.1"/>
    <property type="molecule type" value="Genomic_DNA"/>
</dbReference>
<organism evidence="3 4">
    <name type="scientific">Orbilia javanica</name>
    <dbReference type="NCBI Taxonomy" id="47235"/>
    <lineage>
        <taxon>Eukaryota</taxon>
        <taxon>Fungi</taxon>
        <taxon>Dikarya</taxon>
        <taxon>Ascomycota</taxon>
        <taxon>Pezizomycotina</taxon>
        <taxon>Orbiliomycetes</taxon>
        <taxon>Orbiliales</taxon>
        <taxon>Orbiliaceae</taxon>
        <taxon>Orbilia</taxon>
    </lineage>
</organism>
<dbReference type="AlphaFoldDB" id="A0AAN8RMJ0"/>
<evidence type="ECO:0000313" key="3">
    <source>
        <dbReference type="EMBL" id="KAK6342404.1"/>
    </source>
</evidence>
<keyword evidence="4" id="KW-1185">Reference proteome</keyword>
<evidence type="ECO:0000256" key="1">
    <source>
        <dbReference type="SAM" id="MobiDB-lite"/>
    </source>
</evidence>
<keyword evidence="2" id="KW-1133">Transmembrane helix</keyword>
<evidence type="ECO:0000256" key="2">
    <source>
        <dbReference type="SAM" id="Phobius"/>
    </source>
</evidence>
<comment type="caution">
    <text evidence="3">The sequence shown here is derived from an EMBL/GenBank/DDBJ whole genome shotgun (WGS) entry which is preliminary data.</text>
</comment>
<proteinExistence type="predicted"/>
<protein>
    <submittedName>
        <fullName evidence="3">Uncharacterized protein</fullName>
    </submittedName>
</protein>
<feature type="region of interest" description="Disordered" evidence="1">
    <location>
        <begin position="1"/>
        <end position="32"/>
    </location>
</feature>
<feature type="region of interest" description="Disordered" evidence="1">
    <location>
        <begin position="56"/>
        <end position="141"/>
    </location>
</feature>
<sequence>MSQYRIPAKRPRSARSRSPSPDLYARESDDCVESEYVSKYTDTEKGVTHYIYSFDDNQSIVPSSSSSEVDHQEKEAGGKRPENKNENKPGRKQNNSSNHCEAAEIKNETDSSLEERGRSIWASMTGRSKSPAGTEHTLERKPRRKVRKCFCSRQERMGEPIQNFNGMLILFVTCIIAGWTVSTVEMLSKQAAKPAQELAPIVNPSERVVQVVSETNESERTYFGLCGRNMDPCCFDTDNLVDQIREQGIGSIAGGFSNALGCWKHLRSSKRKT</sequence>